<dbReference type="SUPFAM" id="SSF53756">
    <property type="entry name" value="UDP-Glycosyltransferase/glycogen phosphorylase"/>
    <property type="match status" value="1"/>
</dbReference>
<keyword evidence="4" id="KW-0808">Transferase</keyword>
<dbReference type="GO" id="GO:0016757">
    <property type="term" value="F:glycosyltransferase activity"/>
    <property type="evidence" value="ECO:0007669"/>
    <property type="project" value="UniProtKB-KW"/>
</dbReference>
<dbReference type="GO" id="GO:0005886">
    <property type="term" value="C:plasma membrane"/>
    <property type="evidence" value="ECO:0007669"/>
    <property type="project" value="UniProtKB-SubCell"/>
</dbReference>
<protein>
    <submittedName>
        <fullName evidence="7">Glycosyltransferase</fullName>
    </submittedName>
</protein>
<evidence type="ECO:0000256" key="5">
    <source>
        <dbReference type="ARBA" id="ARBA00023136"/>
    </source>
</evidence>
<accession>A0A8T8K7J0</accession>
<dbReference type="Pfam" id="PF13528">
    <property type="entry name" value="Glyco_trans_1_3"/>
    <property type="match status" value="1"/>
</dbReference>
<dbReference type="InterPro" id="IPR001173">
    <property type="entry name" value="Glyco_trans_2-like"/>
</dbReference>
<dbReference type="PANTHER" id="PTHR43646">
    <property type="entry name" value="GLYCOSYLTRANSFERASE"/>
    <property type="match status" value="1"/>
</dbReference>
<keyword evidence="3" id="KW-0328">Glycosyltransferase</keyword>
<dbReference type="Gene3D" id="3.90.550.10">
    <property type="entry name" value="Spore Coat Polysaccharide Biosynthesis Protein SpsA, Chain A"/>
    <property type="match status" value="1"/>
</dbReference>
<dbReference type="OrthoDB" id="46222at2157"/>
<evidence type="ECO:0000256" key="1">
    <source>
        <dbReference type="ARBA" id="ARBA00004236"/>
    </source>
</evidence>
<evidence type="ECO:0000256" key="2">
    <source>
        <dbReference type="ARBA" id="ARBA00022475"/>
    </source>
</evidence>
<dbReference type="RefSeq" id="WP_211533886.1">
    <property type="nucleotide sequence ID" value="NZ_CP058560.1"/>
</dbReference>
<dbReference type="Gene3D" id="3.40.50.2000">
    <property type="entry name" value="Glycogen Phosphorylase B"/>
    <property type="match status" value="1"/>
</dbReference>
<keyword evidence="5" id="KW-0472">Membrane</keyword>
<dbReference type="EMBL" id="CP058560">
    <property type="protein sequence ID" value="QUH22940.1"/>
    <property type="molecule type" value="Genomic_DNA"/>
</dbReference>
<evidence type="ECO:0000256" key="4">
    <source>
        <dbReference type="ARBA" id="ARBA00022679"/>
    </source>
</evidence>
<reference evidence="7" key="1">
    <citation type="submission" date="2020-07" db="EMBL/GenBank/DDBJ databases">
        <title>Methanobacterium. sp. MethCan genome.</title>
        <authorList>
            <person name="Postec A."/>
            <person name="Quemeneur M."/>
        </authorList>
    </citation>
    <scope>NUCLEOTIDE SEQUENCE</scope>
    <source>
        <strain evidence="7">MethCAN</strain>
    </source>
</reference>
<dbReference type="NCBIfam" id="TIGR00661">
    <property type="entry name" value="MJ1255"/>
    <property type="match status" value="1"/>
</dbReference>
<dbReference type="Proteomes" id="UP000681041">
    <property type="component" value="Chromosome"/>
</dbReference>
<sequence length="607" mass="69989">MKVSIVIPTYNEEDYLPELLDSIKNQDFADYEIIISDANSRDNTRQIAQEYGCKIVDGGLPALGRNKGAKVAQGELILFLDSDLILSPSYLHNAVEEFEDKKLGIAISQMIPLSDKKRDKVLHEFANRFMIMVESIKPHGAGCYGIITRRSLHEEVNGFNESLDFGEDSDYIERIGRISKFKVLRKAHVLVSTRRLEKEGLKSLAMKYTKSTVYDFMGKKITAEELNYNFGYEEEVSDKLNSENIASSANSPVNNGKKRVIYSVCGEGMGHAIRSGVLLEELNSHYDLMIFASDRAYHYLSKKFDNVYEIYGFNTVYEDNRVKNKKTFVRSMKSLPRDLKENLKLLYKIARDFKPHVIVSDFEFYASLLSNVLRIPLISIDNMHIITQGKIEYPSKFKKDKLKAEAVVRSFIVRPERFIIMSYFFPPLKNKKSVIYPPVLRKEIINLQPAYWDYILVYQTSTSNLKLIEVLKKTPYNFVIYGFDKAQKNENLHFKIFNENEFFNDLENSQAIISNGGFGLISEALYLKKPVYSIPVQGQFEQILNAVYLQKSGYGEFHEHISLESLQLFLENLSKYQENLSTYQGVGNEEIIKELTCSIERYSKEYK</sequence>
<proteinExistence type="predicted"/>
<dbReference type="SUPFAM" id="SSF53448">
    <property type="entry name" value="Nucleotide-diphospho-sugar transferases"/>
    <property type="match status" value="1"/>
</dbReference>
<gene>
    <name evidence="7" type="ORF">HYG87_03715</name>
</gene>
<dbReference type="KEGG" id="meme:HYG87_03715"/>
<dbReference type="PANTHER" id="PTHR43646:SF2">
    <property type="entry name" value="GLYCOSYLTRANSFERASE 2-LIKE DOMAIN-CONTAINING PROTEIN"/>
    <property type="match status" value="1"/>
</dbReference>
<dbReference type="AlphaFoldDB" id="A0A8T8K7J0"/>
<keyword evidence="8" id="KW-1185">Reference proteome</keyword>
<dbReference type="InterPro" id="IPR029044">
    <property type="entry name" value="Nucleotide-diphossugar_trans"/>
</dbReference>
<evidence type="ECO:0000313" key="7">
    <source>
        <dbReference type="EMBL" id="QUH22940.1"/>
    </source>
</evidence>
<feature type="domain" description="Glycosyltransferase 2-like" evidence="6">
    <location>
        <begin position="4"/>
        <end position="152"/>
    </location>
</feature>
<dbReference type="Pfam" id="PF00535">
    <property type="entry name" value="Glycos_transf_2"/>
    <property type="match status" value="1"/>
</dbReference>
<evidence type="ECO:0000313" key="8">
    <source>
        <dbReference type="Proteomes" id="UP000681041"/>
    </source>
</evidence>
<name>A0A8T8K7J0_9EURY</name>
<organism evidence="7 8">
    <name type="scientific">Methanobacterium alkalithermotolerans</name>
    <dbReference type="NCBI Taxonomy" id="2731220"/>
    <lineage>
        <taxon>Archaea</taxon>
        <taxon>Methanobacteriati</taxon>
        <taxon>Methanobacteriota</taxon>
        <taxon>Methanomada group</taxon>
        <taxon>Methanobacteria</taxon>
        <taxon>Methanobacteriales</taxon>
        <taxon>Methanobacteriaceae</taxon>
        <taxon>Methanobacterium</taxon>
    </lineage>
</organism>
<keyword evidence="2" id="KW-1003">Cell membrane</keyword>
<evidence type="ECO:0000259" key="6">
    <source>
        <dbReference type="Pfam" id="PF00535"/>
    </source>
</evidence>
<comment type="subcellular location">
    <subcellularLocation>
        <location evidence="1">Cell membrane</location>
    </subcellularLocation>
</comment>
<evidence type="ECO:0000256" key="3">
    <source>
        <dbReference type="ARBA" id="ARBA00022676"/>
    </source>
</evidence>
<dbReference type="GeneID" id="64819842"/>
<dbReference type="InterPro" id="IPR005262">
    <property type="entry name" value="MJ1255-like"/>
</dbReference>